<evidence type="ECO:0000313" key="2">
    <source>
        <dbReference type="EMBL" id="SFU89491.1"/>
    </source>
</evidence>
<accession>A0A1I7JWA3</accession>
<dbReference type="Proteomes" id="UP000199391">
    <property type="component" value="Unassembled WGS sequence"/>
</dbReference>
<gene>
    <name evidence="2" type="ORF">SAMN05216552_1013101</name>
</gene>
<organism evidence="2 3">
    <name type="scientific">Pseudoduganella namucuonensis</name>
    <dbReference type="NCBI Taxonomy" id="1035707"/>
    <lineage>
        <taxon>Bacteria</taxon>
        <taxon>Pseudomonadati</taxon>
        <taxon>Pseudomonadota</taxon>
        <taxon>Betaproteobacteria</taxon>
        <taxon>Burkholderiales</taxon>
        <taxon>Oxalobacteraceae</taxon>
        <taxon>Telluria group</taxon>
        <taxon>Pseudoduganella</taxon>
    </lineage>
</organism>
<feature type="domain" description="SpoVT-AbrB" evidence="1">
    <location>
        <begin position="8"/>
        <end position="53"/>
    </location>
</feature>
<dbReference type="GO" id="GO:0003677">
    <property type="term" value="F:DNA binding"/>
    <property type="evidence" value="ECO:0007669"/>
    <property type="project" value="InterPro"/>
</dbReference>
<name>A0A1I7JWA3_9BURK</name>
<evidence type="ECO:0000313" key="3">
    <source>
        <dbReference type="Proteomes" id="UP000199391"/>
    </source>
</evidence>
<dbReference type="Gene3D" id="2.10.260.10">
    <property type="match status" value="1"/>
</dbReference>
<evidence type="ECO:0000259" key="1">
    <source>
        <dbReference type="SMART" id="SM00966"/>
    </source>
</evidence>
<reference evidence="3" key="1">
    <citation type="submission" date="2016-10" db="EMBL/GenBank/DDBJ databases">
        <authorList>
            <person name="Varghese N."/>
            <person name="Submissions S."/>
        </authorList>
    </citation>
    <scope>NUCLEOTIDE SEQUENCE [LARGE SCALE GENOMIC DNA]</scope>
    <source>
        <strain evidence="3">CGMCC 1.11014</strain>
    </source>
</reference>
<dbReference type="InterPro" id="IPR037914">
    <property type="entry name" value="SpoVT-AbrB_sf"/>
</dbReference>
<protein>
    <submittedName>
        <fullName evidence="2">Antitoxin MazE/antitoxin ChpS</fullName>
    </submittedName>
</protein>
<dbReference type="RefSeq" id="WP_093556480.1">
    <property type="nucleotide sequence ID" value="NZ_FPBO01000013.1"/>
</dbReference>
<dbReference type="SUPFAM" id="SSF89447">
    <property type="entry name" value="AbrB/MazE/MraZ-like"/>
    <property type="match status" value="1"/>
</dbReference>
<proteinExistence type="predicted"/>
<dbReference type="STRING" id="1035707.SAMN05216552_1013101"/>
<dbReference type="AlphaFoldDB" id="A0A1I7JWA3"/>
<keyword evidence="3" id="KW-1185">Reference proteome</keyword>
<dbReference type="InterPro" id="IPR007159">
    <property type="entry name" value="SpoVT-AbrB_dom"/>
</dbReference>
<sequence length="85" mass="9250">MEGEATIRRQGNSVGISLPQPLLRELGFTVGQTVSLQATPDGLLIRAKRPRYTAAELNAMCDPAAPMPEDLREWDEMPAVGSEVK</sequence>
<dbReference type="SMART" id="SM00966">
    <property type="entry name" value="SpoVT_AbrB"/>
    <property type="match status" value="1"/>
</dbReference>
<dbReference type="OrthoDB" id="9795766at2"/>
<dbReference type="EMBL" id="FPBO01000013">
    <property type="protein sequence ID" value="SFU89491.1"/>
    <property type="molecule type" value="Genomic_DNA"/>
</dbReference>
<dbReference type="Pfam" id="PF04014">
    <property type="entry name" value="MazE_antitoxin"/>
    <property type="match status" value="1"/>
</dbReference>